<evidence type="ECO:0000313" key="9">
    <source>
        <dbReference type="Proteomes" id="UP000002357"/>
    </source>
</evidence>
<dbReference type="GO" id="GO:0070180">
    <property type="term" value="F:large ribosomal subunit rRNA binding"/>
    <property type="evidence" value="ECO:0007669"/>
    <property type="project" value="TreeGrafter"/>
</dbReference>
<evidence type="ECO:0000256" key="3">
    <source>
        <dbReference type="ARBA" id="ARBA00022980"/>
    </source>
</evidence>
<protein>
    <recommendedName>
        <fullName evidence="5 7">50S ribosomal protein L14</fullName>
    </recommendedName>
</protein>
<dbReference type="GO" id="GO:0006412">
    <property type="term" value="P:translation"/>
    <property type="evidence" value="ECO:0007669"/>
    <property type="project" value="InterPro"/>
</dbReference>
<dbReference type="Pfam" id="PF00238">
    <property type="entry name" value="Ribosomal_L14"/>
    <property type="match status" value="1"/>
</dbReference>
<name>E2Q2D1_STRCL</name>
<dbReference type="CDD" id="cd00337">
    <property type="entry name" value="Ribosomal_uL14"/>
    <property type="match status" value="1"/>
</dbReference>
<dbReference type="PROSITE" id="PS00049">
    <property type="entry name" value="RIBOSOMAL_L14"/>
    <property type="match status" value="1"/>
</dbReference>
<dbReference type="Proteomes" id="UP000002357">
    <property type="component" value="Chromosome"/>
</dbReference>
<evidence type="ECO:0000256" key="1">
    <source>
        <dbReference type="ARBA" id="ARBA00022730"/>
    </source>
</evidence>
<gene>
    <name evidence="8" type="primary">rplN</name>
    <name evidence="8" type="ORF">SCLAV_3647</name>
</gene>
<dbReference type="GO" id="GO:0022625">
    <property type="term" value="C:cytosolic large ribosomal subunit"/>
    <property type="evidence" value="ECO:0007669"/>
    <property type="project" value="TreeGrafter"/>
</dbReference>
<dbReference type="InterPro" id="IPR019972">
    <property type="entry name" value="Ribosomal_uL14_CS"/>
</dbReference>
<keyword evidence="1 7" id="KW-0699">rRNA-binding</keyword>
<proteinExistence type="inferred from homology"/>
<evidence type="ECO:0000313" key="8">
    <source>
        <dbReference type="EMBL" id="EFG08719.1"/>
    </source>
</evidence>
<organism evidence="8 9">
    <name type="scientific">Streptomyces clavuligerus</name>
    <dbReference type="NCBI Taxonomy" id="1901"/>
    <lineage>
        <taxon>Bacteria</taxon>
        <taxon>Bacillati</taxon>
        <taxon>Actinomycetota</taxon>
        <taxon>Actinomycetes</taxon>
        <taxon>Kitasatosporales</taxon>
        <taxon>Streptomycetaceae</taxon>
        <taxon>Streptomyces</taxon>
    </lineage>
</organism>
<dbReference type="SUPFAM" id="SSF50193">
    <property type="entry name" value="Ribosomal protein L14"/>
    <property type="match status" value="1"/>
</dbReference>
<dbReference type="NCBIfam" id="TIGR01067">
    <property type="entry name" value="rplN_bact"/>
    <property type="match status" value="1"/>
</dbReference>
<accession>E2Q2D1</accession>
<dbReference type="eggNOG" id="COG0093">
    <property type="taxonomic scope" value="Bacteria"/>
</dbReference>
<sequence length="133" mass="14551">PGEPADKQEIDVIQQESRLRVADNTGAKEILCIRVLGGSGRRYAGIGDVIVATVKDAIPGGNVKKGDVVKAVIVRTVKERRRQDGSYIRFDENAAVILKNDGDPRGTRIFGPVGRELREKKFMKIISLAPEVL</sequence>
<dbReference type="Gene3D" id="2.40.150.20">
    <property type="entry name" value="Ribosomal protein L14"/>
    <property type="match status" value="1"/>
</dbReference>
<reference evidence="8 9" key="1">
    <citation type="journal article" date="2010" name="Genome Biol. Evol.">
        <title>The sequence of a 1.8-mb bacterial linear plasmid reveals a rich evolutionary reservoir of secondary metabolic pathways.</title>
        <authorList>
            <person name="Medema M.H."/>
            <person name="Trefzer A."/>
            <person name="Kovalchuk A."/>
            <person name="van den Berg M."/>
            <person name="Mueller U."/>
            <person name="Heijne W."/>
            <person name="Wu L."/>
            <person name="Alam M.T."/>
            <person name="Ronning C.M."/>
            <person name="Nierman W.C."/>
            <person name="Bovenberg R.A.L."/>
            <person name="Breitling R."/>
            <person name="Takano E."/>
        </authorList>
    </citation>
    <scope>NUCLEOTIDE SEQUENCE [LARGE SCALE GENOMIC DNA]</scope>
    <source>
        <strain evidence="9">ATCC 27064 / DSM 738 / JCM 4710 / NBRC 13307 / NCIMB 12785 / NRRL 3585 / VKM Ac-602</strain>
    </source>
</reference>
<dbReference type="AlphaFoldDB" id="E2Q2D1"/>
<dbReference type="FunFam" id="2.40.150.20:FF:000001">
    <property type="entry name" value="50S ribosomal protein L14"/>
    <property type="match status" value="1"/>
</dbReference>
<evidence type="ECO:0000256" key="7">
    <source>
        <dbReference type="RuleBase" id="RU003950"/>
    </source>
</evidence>
<evidence type="ECO:0000256" key="2">
    <source>
        <dbReference type="ARBA" id="ARBA00022884"/>
    </source>
</evidence>
<keyword evidence="3 6" id="KW-0689">Ribosomal protein</keyword>
<evidence type="ECO:0000256" key="5">
    <source>
        <dbReference type="ARBA" id="ARBA00035500"/>
    </source>
</evidence>
<dbReference type="PANTHER" id="PTHR11761">
    <property type="entry name" value="50S/60S RIBOSOMAL PROTEIN L14/L23"/>
    <property type="match status" value="1"/>
</dbReference>
<keyword evidence="2 7" id="KW-0694">RNA-binding</keyword>
<evidence type="ECO:0000256" key="4">
    <source>
        <dbReference type="ARBA" id="ARBA00023274"/>
    </source>
</evidence>
<keyword evidence="4 6" id="KW-0687">Ribonucleoprotein</keyword>
<dbReference type="SMART" id="SM01374">
    <property type="entry name" value="Ribosomal_L14"/>
    <property type="match status" value="1"/>
</dbReference>
<evidence type="ECO:0000256" key="6">
    <source>
        <dbReference type="RuleBase" id="RU003949"/>
    </source>
</evidence>
<dbReference type="EMBL" id="CM000913">
    <property type="protein sequence ID" value="EFG08719.1"/>
    <property type="molecule type" value="Genomic_DNA"/>
</dbReference>
<dbReference type="PANTHER" id="PTHR11761:SF3">
    <property type="entry name" value="LARGE RIBOSOMAL SUBUNIT PROTEIN UL14M"/>
    <property type="match status" value="1"/>
</dbReference>
<feature type="non-terminal residue" evidence="8">
    <location>
        <position position="1"/>
    </location>
</feature>
<dbReference type="InterPro" id="IPR036853">
    <property type="entry name" value="Ribosomal_uL14_sf"/>
</dbReference>
<comment type="similarity">
    <text evidence="6">Belongs to the universal ribosomal protein uL14 family.</text>
</comment>
<dbReference type="HAMAP" id="MF_01367">
    <property type="entry name" value="Ribosomal_uL14"/>
    <property type="match status" value="1"/>
</dbReference>
<dbReference type="InterPro" id="IPR000218">
    <property type="entry name" value="Ribosomal_uL14"/>
</dbReference>
<dbReference type="GO" id="GO:0003735">
    <property type="term" value="F:structural constituent of ribosome"/>
    <property type="evidence" value="ECO:0007669"/>
    <property type="project" value="InterPro"/>
</dbReference>
<keyword evidence="9" id="KW-1185">Reference proteome</keyword>
<dbReference type="InterPro" id="IPR005745">
    <property type="entry name" value="Ribosomal_uL14_bac-type"/>
</dbReference>
<comment type="function">
    <text evidence="7">Binds to 23S rRNA. Forms part of two intersubunit bridges in the 70S ribosome.</text>
</comment>
<dbReference type="STRING" id="1901.BB341_10445"/>